<dbReference type="PANTHER" id="PTHR24201">
    <property type="entry name" value="ANK_REP_REGION DOMAIN-CONTAINING PROTEIN"/>
    <property type="match status" value="1"/>
</dbReference>
<organism evidence="5 6">
    <name type="scientific">Nocardiopsis changdeensis</name>
    <dbReference type="NCBI Taxonomy" id="2831969"/>
    <lineage>
        <taxon>Bacteria</taxon>
        <taxon>Bacillati</taxon>
        <taxon>Actinomycetota</taxon>
        <taxon>Actinomycetes</taxon>
        <taxon>Streptosporangiales</taxon>
        <taxon>Nocardiopsidaceae</taxon>
        <taxon>Nocardiopsis</taxon>
    </lineage>
</organism>
<dbReference type="SMART" id="SM00248">
    <property type="entry name" value="ANK"/>
    <property type="match status" value="2"/>
</dbReference>
<name>A0ABX8BMH9_9ACTN</name>
<proteinExistence type="predicted"/>
<dbReference type="PROSITE" id="PS50088">
    <property type="entry name" value="ANK_REPEAT"/>
    <property type="match status" value="1"/>
</dbReference>
<keyword evidence="1" id="KW-0677">Repeat</keyword>
<sequence>MTPSDLSRSVSHRPMRAAGLRKGRRYGISREMIDRATERRLAGDWEGACEAAGVETLLDVEIDDLRDQHGSEFADRLLDDLHHLVPDLARLHMPRFWSGSGTLVPKQAVLLSRPGGDEGPWLTLRPRGWKIHGDQRLVLAVEEVFLRGFLPRSNRVPYAAHWSGAAHVWEISRHLWDSRHVHEMRERWGGGPDRAPFLNADGTLRAAGELPTGDPGPGDPAARTEWIDGLHQAGEAVAAFAAAGIVLDTAPAELDWGDPADPVEVAAQLPFSPARLLGEARRLADAGFGTRFRIPLTIHESVILNLEGDAPRLGIEEYLLWEDDEPPVLPEVCWTRPPDVDVLRDGMSPEELHPLVREALAPARPPADRRPGPAGFDPEGFGPVRVRCRDGEWHTVTPAGDGLDIPHTAEELERETALRALGGASGGCFAARDAWSTGQGRLPRRLREPRDELFERARHGDTDAVLRYLDAGGDPNLRDRNGRTLLHHLSMVDHEAVLPRLLKAGADLDAADPEERTPLFYAVAGSGTAELALALVEAGARTEDIGNGDDLVDVIDQRSGEDSEERGIAGQDWESLLEEG</sequence>
<feature type="region of interest" description="Disordered" evidence="4">
    <location>
        <begin position="558"/>
        <end position="580"/>
    </location>
</feature>
<dbReference type="Gene3D" id="1.25.40.20">
    <property type="entry name" value="Ankyrin repeat-containing domain"/>
    <property type="match status" value="1"/>
</dbReference>
<evidence type="ECO:0000313" key="5">
    <source>
        <dbReference type="EMBL" id="QUX23291.1"/>
    </source>
</evidence>
<feature type="repeat" description="ANK" evidence="3">
    <location>
        <begin position="481"/>
        <end position="513"/>
    </location>
</feature>
<evidence type="ECO:0000256" key="1">
    <source>
        <dbReference type="ARBA" id="ARBA00022737"/>
    </source>
</evidence>
<dbReference type="PROSITE" id="PS50297">
    <property type="entry name" value="ANK_REP_REGION"/>
    <property type="match status" value="1"/>
</dbReference>
<evidence type="ECO:0000256" key="3">
    <source>
        <dbReference type="PROSITE-ProRule" id="PRU00023"/>
    </source>
</evidence>
<evidence type="ECO:0000256" key="4">
    <source>
        <dbReference type="SAM" id="MobiDB-lite"/>
    </source>
</evidence>
<accession>A0ABX8BMH9</accession>
<keyword evidence="6" id="KW-1185">Reference proteome</keyword>
<reference evidence="5 6" key="1">
    <citation type="submission" date="2021-05" db="EMBL/GenBank/DDBJ databases">
        <title>Direct Submission.</title>
        <authorList>
            <person name="Li K."/>
            <person name="Gao J."/>
        </authorList>
    </citation>
    <scope>NUCLEOTIDE SEQUENCE [LARGE SCALE GENOMIC DNA]</scope>
    <source>
        <strain evidence="5 6">Mg02</strain>
    </source>
</reference>
<gene>
    <name evidence="5" type="ORF">KGD84_02520</name>
</gene>
<feature type="compositionally biased region" description="Basic and acidic residues" evidence="4">
    <location>
        <begin position="558"/>
        <end position="567"/>
    </location>
</feature>
<dbReference type="InterPro" id="IPR050776">
    <property type="entry name" value="Ank_Repeat/CDKN_Inhibitor"/>
</dbReference>
<dbReference type="InterPro" id="IPR002110">
    <property type="entry name" value="Ankyrin_rpt"/>
</dbReference>
<keyword evidence="2 3" id="KW-0040">ANK repeat</keyword>
<protein>
    <submittedName>
        <fullName evidence="5">Ankyrin repeat domain-containing protein</fullName>
    </submittedName>
</protein>
<evidence type="ECO:0000256" key="2">
    <source>
        <dbReference type="ARBA" id="ARBA00023043"/>
    </source>
</evidence>
<dbReference type="Proteomes" id="UP000676079">
    <property type="component" value="Chromosome"/>
</dbReference>
<dbReference type="EMBL" id="CP074133">
    <property type="protein sequence ID" value="QUX23291.1"/>
    <property type="molecule type" value="Genomic_DNA"/>
</dbReference>
<evidence type="ECO:0000313" key="6">
    <source>
        <dbReference type="Proteomes" id="UP000676079"/>
    </source>
</evidence>
<dbReference type="Pfam" id="PF12796">
    <property type="entry name" value="Ank_2"/>
    <property type="match status" value="1"/>
</dbReference>
<dbReference type="SUPFAM" id="SSF48403">
    <property type="entry name" value="Ankyrin repeat"/>
    <property type="match status" value="1"/>
</dbReference>
<dbReference type="RefSeq" id="WP_220564515.1">
    <property type="nucleotide sequence ID" value="NZ_CP074133.1"/>
</dbReference>
<dbReference type="InterPro" id="IPR036770">
    <property type="entry name" value="Ankyrin_rpt-contain_sf"/>
</dbReference>